<dbReference type="Proteomes" id="UP001221838">
    <property type="component" value="Unassembled WGS sequence"/>
</dbReference>
<gene>
    <name evidence="2" type="ORF">POL68_28625</name>
</gene>
<evidence type="ECO:0000313" key="3">
    <source>
        <dbReference type="Proteomes" id="UP001221838"/>
    </source>
</evidence>
<protein>
    <submittedName>
        <fullName evidence="2">Kinesin</fullName>
    </submittedName>
</protein>
<feature type="transmembrane region" description="Helical" evidence="1">
    <location>
        <begin position="572"/>
        <end position="593"/>
    </location>
</feature>
<comment type="caution">
    <text evidence="2">The sequence shown here is derived from an EMBL/GenBank/DDBJ whole genome shotgun (WGS) entry which is preliminary data.</text>
</comment>
<dbReference type="RefSeq" id="WP_272142591.1">
    <property type="nucleotide sequence ID" value="NZ_JAQNDM010000002.1"/>
</dbReference>
<keyword evidence="1" id="KW-1133">Transmembrane helix</keyword>
<feature type="transmembrane region" description="Helical" evidence="1">
    <location>
        <begin position="605"/>
        <end position="626"/>
    </location>
</feature>
<proteinExistence type="predicted"/>
<accession>A0ABT5DG20</accession>
<evidence type="ECO:0000313" key="2">
    <source>
        <dbReference type="EMBL" id="MDC0712461.1"/>
    </source>
</evidence>
<organism evidence="2 3">
    <name type="scientific">Stigmatella ashevillensis</name>
    <dbReference type="NCBI Taxonomy" id="2995309"/>
    <lineage>
        <taxon>Bacteria</taxon>
        <taxon>Pseudomonadati</taxon>
        <taxon>Myxococcota</taxon>
        <taxon>Myxococcia</taxon>
        <taxon>Myxococcales</taxon>
        <taxon>Cystobacterineae</taxon>
        <taxon>Archangiaceae</taxon>
        <taxon>Stigmatella</taxon>
    </lineage>
</organism>
<keyword evidence="3" id="KW-1185">Reference proteome</keyword>
<reference evidence="2 3" key="1">
    <citation type="submission" date="2022-11" db="EMBL/GenBank/DDBJ databases">
        <title>Minimal conservation of predation-associated metabolite biosynthetic gene clusters underscores biosynthetic potential of Myxococcota including descriptions for ten novel species: Archangium lansinium sp. nov., Myxococcus landrumus sp. nov., Nannocystis bai.</title>
        <authorList>
            <person name="Ahearne A."/>
            <person name="Stevens C."/>
            <person name="Dowd S."/>
        </authorList>
    </citation>
    <scope>NUCLEOTIDE SEQUENCE [LARGE SCALE GENOMIC DNA]</scope>
    <source>
        <strain evidence="2 3">NCWAL01</strain>
    </source>
</reference>
<keyword evidence="1" id="KW-0472">Membrane</keyword>
<name>A0ABT5DG20_9BACT</name>
<evidence type="ECO:0000256" key="1">
    <source>
        <dbReference type="SAM" id="Phobius"/>
    </source>
</evidence>
<keyword evidence="1" id="KW-0812">Transmembrane</keyword>
<sequence>MAASLVYRRHGGSLQVDIPHFDALVEAVRIPETQWIATACPIEGLHCDPRFLALLDRDGNRRIRVAELRAAVDYTAKFLQSRKGADAKSDVLELEALSAEGAPLKAAALRVLGVLKSSDMGRISLEQVLASAPVLRKAGVNGDGIVEPAFLPEAVRPLATRIMASFPEVKNRAEQPGIDVAMLHRFRMERAAFLAHQGTKNAVHVWGEASLGHAQRIREVKPLLDAYFLQCRLVAAQPDAAASLKLPVSRVEGVLGDTAALEKAAALLPIAGANPAGVLTWSRLFRGPAFEVLDAFRKEVVFPTLGEAETLSDAEWRKLSAQADAVLAWQAAFDASPVRAMLSELPSLAEADLDTIEAASKADLALKEELDAITELERLILYQRWLLTFANNFISMPDLYTAKRHALYEQGTLILGGRKYTLAVLVRAHDEHAALTTQGTTCILYVKVVPKDGAVGYEVAVPVTRGRSTHLEVGKRGIFHDVQGQEHDAIVTQVVRQPVSLWEAMTMPFQRIGRFITSKVEALAASGDKAFDEQLEKGYAHTVQAGAAVAAAPTAPAAPAASAPAAGTPGGLGGLVVAGGIAFAALGSALAFIVSQVRSLSLGDVFSAVIIIASIVMLPSGLLGWLKLRNRNLALLLEGSGWALNDRLMLTRELATLITRKPRLPQGATIDHADHLRSSLERIRGEEDEKDTEAEVPGSVKLLVVLFIFFALLWQFRAPMARLACGRGWLSGTTCDAVLPSVEEPSATQRVAPPAP</sequence>
<feature type="transmembrane region" description="Helical" evidence="1">
    <location>
        <begin position="696"/>
        <end position="714"/>
    </location>
</feature>
<dbReference type="EMBL" id="JAQNDM010000002">
    <property type="protein sequence ID" value="MDC0712461.1"/>
    <property type="molecule type" value="Genomic_DNA"/>
</dbReference>